<feature type="region of interest" description="Disordered" evidence="1">
    <location>
        <begin position="38"/>
        <end position="62"/>
    </location>
</feature>
<evidence type="ECO:0000313" key="2">
    <source>
        <dbReference type="EMBL" id="CAB5220249.1"/>
    </source>
</evidence>
<protein>
    <submittedName>
        <fullName evidence="2">Uncharacterized protein</fullName>
    </submittedName>
</protein>
<name>A0A6J7WQE9_9CAUD</name>
<sequence>MKKPSKPAYKSTSKSVSPDKKFTPVIAGKATAKKSATGFGSNVGGKIDSSWGGKMSSAMSKR</sequence>
<proteinExistence type="predicted"/>
<feature type="region of interest" description="Disordered" evidence="1">
    <location>
        <begin position="1"/>
        <end position="22"/>
    </location>
</feature>
<evidence type="ECO:0000256" key="1">
    <source>
        <dbReference type="SAM" id="MobiDB-lite"/>
    </source>
</evidence>
<gene>
    <name evidence="2" type="ORF">UFOVP235_19</name>
</gene>
<organism evidence="2">
    <name type="scientific">uncultured Caudovirales phage</name>
    <dbReference type="NCBI Taxonomy" id="2100421"/>
    <lineage>
        <taxon>Viruses</taxon>
        <taxon>Duplodnaviria</taxon>
        <taxon>Heunggongvirae</taxon>
        <taxon>Uroviricota</taxon>
        <taxon>Caudoviricetes</taxon>
        <taxon>Peduoviridae</taxon>
        <taxon>Maltschvirus</taxon>
        <taxon>Maltschvirus maltsch</taxon>
    </lineage>
</organism>
<accession>A0A6J7WQE9</accession>
<reference evidence="2" key="1">
    <citation type="submission" date="2020-05" db="EMBL/GenBank/DDBJ databases">
        <authorList>
            <person name="Chiriac C."/>
            <person name="Salcher M."/>
            <person name="Ghai R."/>
            <person name="Kavagutti S V."/>
        </authorList>
    </citation>
    <scope>NUCLEOTIDE SEQUENCE</scope>
</reference>
<dbReference type="EMBL" id="LR798282">
    <property type="protein sequence ID" value="CAB5220249.1"/>
    <property type="molecule type" value="Genomic_DNA"/>
</dbReference>